<reference evidence="1" key="1">
    <citation type="journal article" date="2018" name="DNA Res.">
        <title>Multiple hybrid de novo genome assembly of finger millet, an orphan allotetraploid crop.</title>
        <authorList>
            <person name="Hatakeyama M."/>
            <person name="Aluri S."/>
            <person name="Balachadran M.T."/>
            <person name="Sivarajan S.R."/>
            <person name="Patrignani A."/>
            <person name="Gruter S."/>
            <person name="Poveda L."/>
            <person name="Shimizu-Inatsugi R."/>
            <person name="Baeten J."/>
            <person name="Francoijs K.J."/>
            <person name="Nataraja K.N."/>
            <person name="Reddy Y.A.N."/>
            <person name="Phadnis S."/>
            <person name="Ravikumar R.L."/>
            <person name="Schlapbach R."/>
            <person name="Sreeman S.M."/>
            <person name="Shimizu K.K."/>
        </authorList>
    </citation>
    <scope>NUCLEOTIDE SEQUENCE</scope>
</reference>
<sequence length="231" mass="24910">MCSLGVAASSMPCRMTRVADARLTVKMNVGQAAHLSGQMSGQGAQMNQVGGSGVGVGGADGLPQHQPMQDVVGLGGIDAQFVMLRNSMREKIFEYIGRKQSSAEWRRRLPELARRLEEILFRKFSNKNEYYTMMKGPVEPQLQFAIKTLSAQNQQNQQTSRQIASSSGYGTMIPTPGMTQGSSGNTRIPYVTDNNALSSTGAGMAQNANMGTSMQGAYNLTLKSLCLFPVT</sequence>
<dbReference type="AlphaFoldDB" id="A0AAV5E8W8"/>
<comment type="caution">
    <text evidence="1">The sequence shown here is derived from an EMBL/GenBank/DDBJ whole genome shotgun (WGS) entry which is preliminary data.</text>
</comment>
<keyword evidence="2" id="KW-1185">Reference proteome</keyword>
<dbReference type="EMBL" id="BQKI01000074">
    <property type="protein sequence ID" value="GJN18949.1"/>
    <property type="molecule type" value="Genomic_DNA"/>
</dbReference>
<reference evidence="1" key="2">
    <citation type="submission" date="2021-12" db="EMBL/GenBank/DDBJ databases">
        <title>Resequencing data analysis of finger millet.</title>
        <authorList>
            <person name="Hatakeyama M."/>
            <person name="Aluri S."/>
            <person name="Balachadran M.T."/>
            <person name="Sivarajan S.R."/>
            <person name="Poveda L."/>
            <person name="Shimizu-Inatsugi R."/>
            <person name="Schlapbach R."/>
            <person name="Sreeman S.M."/>
            <person name="Shimizu K.K."/>
        </authorList>
    </citation>
    <scope>NUCLEOTIDE SEQUENCE</scope>
</reference>
<dbReference type="Proteomes" id="UP001054889">
    <property type="component" value="Unassembled WGS sequence"/>
</dbReference>
<evidence type="ECO:0000313" key="2">
    <source>
        <dbReference type="Proteomes" id="UP001054889"/>
    </source>
</evidence>
<evidence type="ECO:0000313" key="1">
    <source>
        <dbReference type="EMBL" id="GJN18949.1"/>
    </source>
</evidence>
<protein>
    <recommendedName>
        <fullName evidence="3">Histone acetyltransferase</fullName>
    </recommendedName>
</protein>
<accession>A0AAV5E8W8</accession>
<proteinExistence type="predicted"/>
<organism evidence="1 2">
    <name type="scientific">Eleusine coracana subsp. coracana</name>
    <dbReference type="NCBI Taxonomy" id="191504"/>
    <lineage>
        <taxon>Eukaryota</taxon>
        <taxon>Viridiplantae</taxon>
        <taxon>Streptophyta</taxon>
        <taxon>Embryophyta</taxon>
        <taxon>Tracheophyta</taxon>
        <taxon>Spermatophyta</taxon>
        <taxon>Magnoliopsida</taxon>
        <taxon>Liliopsida</taxon>
        <taxon>Poales</taxon>
        <taxon>Poaceae</taxon>
        <taxon>PACMAD clade</taxon>
        <taxon>Chloridoideae</taxon>
        <taxon>Cynodonteae</taxon>
        <taxon>Eleusininae</taxon>
        <taxon>Eleusine</taxon>
    </lineage>
</organism>
<evidence type="ECO:0008006" key="3">
    <source>
        <dbReference type="Google" id="ProtNLM"/>
    </source>
</evidence>
<name>A0AAV5E8W8_ELECO</name>
<gene>
    <name evidence="1" type="primary">gb06169</name>
    <name evidence="1" type="ORF">PR202_gb06169</name>
</gene>